<evidence type="ECO:0000313" key="3">
    <source>
        <dbReference type="EMBL" id="AHN92042.1"/>
    </source>
</evidence>
<name>Q6QXC3_GVAS</name>
<keyword evidence="6" id="KW-1185">Reference proteome</keyword>
<organismHost>
    <name type="scientific">Agrotis segetum</name>
    <name type="common">Turnip moth</name>
    <dbReference type="NCBI Taxonomy" id="47767"/>
</organismHost>
<dbReference type="Proteomes" id="UP000232958">
    <property type="component" value="Segment"/>
</dbReference>
<organism evidence="2 5">
    <name type="scientific">Agrotis segetum granulosis virus</name>
    <name type="common">AsGV</name>
    <name type="synonym">Agrotis segetum granulovirus</name>
    <dbReference type="NCBI Taxonomy" id="10464"/>
    <lineage>
        <taxon>Viruses</taxon>
        <taxon>Viruses incertae sedis</taxon>
        <taxon>Naldaviricetes</taxon>
        <taxon>Lefavirales</taxon>
        <taxon>Baculoviridae</taxon>
        <taxon>Betabaculovirus</taxon>
        <taxon>Betabaculovirus agsegetum</taxon>
    </lineage>
</organism>
<protein>
    <submittedName>
        <fullName evidence="2">ORF4</fullName>
    </submittedName>
</protein>
<feature type="coiled-coil region" evidence="1">
    <location>
        <begin position="187"/>
        <end position="214"/>
    </location>
</feature>
<dbReference type="OrthoDB" id="30769at10239"/>
<evidence type="ECO:0000313" key="4">
    <source>
        <dbReference type="EMBL" id="AKN63278.1"/>
    </source>
</evidence>
<proteinExistence type="predicted"/>
<evidence type="ECO:0000313" key="2">
    <source>
        <dbReference type="EMBL" id="AAS82734.1"/>
    </source>
</evidence>
<dbReference type="EMBL" id="KC994902">
    <property type="protein sequence ID" value="AHN92042.1"/>
    <property type="molecule type" value="Genomic_DNA"/>
</dbReference>
<evidence type="ECO:0000313" key="5">
    <source>
        <dbReference type="Proteomes" id="UP000202635"/>
    </source>
</evidence>
<dbReference type="EMBL" id="AY522332">
    <property type="protein sequence ID" value="AAS82734.1"/>
    <property type="molecule type" value="Genomic_DNA"/>
</dbReference>
<dbReference type="EMBL" id="KR584663">
    <property type="protein sequence ID" value="AKN63278.1"/>
    <property type="molecule type" value="Genomic_DNA"/>
</dbReference>
<sequence length="755" mass="89355">MGGIVTKFLFNSDRVIMCVYNGWSVYSDNCYWLKCRDIYNLYKPNGLVFWNDAVTEESEFSKKIEGNCSPVCLFSYLKFEKNFDLIITTDGKIKNNDIEMVRVYLSERKFTPKSVKIYYIGDENLMNLGLNVFFNNCLNVSYYVNEQLYTEALKNIDDLKHEELLNASIPVSTILNLQTIKKEPYRSEKVEEFRKKLQSVLNDLEEQCVSEEIEILTKLYQKDERSQFFKRFQNSRSLILNIHNKRLELFKMFDGLGINHTNSDLLFKQLPKHEEKLSFYDYESPEWIDFEDTITLDKFTRPCLLVQKKKVKSIVTDPDVLRHPLKLKPEWVISLFENNFINYSTYTLLEERNNNYELISPHTRVACKGVFVMACDNTDILKNNCRAFSTIFGPNNRVPGNLVLWNFIVMYLLYKHKFMNTDYEKPVKEEILNFCKRFKTNISLTHKNVLSCRLPLEICLWYSVLVAPIERPNCDLNPLRSTFGNELVAIYDDLYRTPENGPLLDELKKRSAKWAAWNYLITQIGKPNLYEEVAAQYQNWTCHKGEIVLLEGECRQRYKSPLNMIDPATAYTLFKVLEKNYTNYKNVLDKNFIDYEDALDKGLFNYEDVDSLVVTTPPVFPVSETLISDTVLHVKINPQTCWPYVICRVTGSHWMISRDRGKRRDRENRKNLQHDFYFKFFYTYCNKFKKYPREAMDLSVYFSKKTDHKTLSCKDILIFEYVFNAFSHVMNLYSCNHYLKMYKENAREVVRLSKE</sequence>
<evidence type="ECO:0000313" key="6">
    <source>
        <dbReference type="Proteomes" id="UP000232958"/>
    </source>
</evidence>
<evidence type="ECO:0000256" key="1">
    <source>
        <dbReference type="SAM" id="Coils"/>
    </source>
</evidence>
<dbReference type="Proteomes" id="UP000202635">
    <property type="component" value="Genome"/>
</dbReference>
<gene>
    <name evidence="2" type="primary">ORF4</name>
    <name evidence="3" type="ORF">AsGV003</name>
    <name evidence="4" type="ORF">AsGV004</name>
    <name evidence="2" type="ORF">AsGVgp004</name>
</gene>
<keyword evidence="1" id="KW-0175">Coiled coil</keyword>
<reference evidence="3" key="2">
    <citation type="journal article" date="2014" name="Arch. Virol.">
        <title>Complete genome sequence of Agrotis segetum granulovirus Shanghai strain.</title>
        <authorList>
            <person name="Zhang X."/>
            <person name="Liang Z."/>
            <person name="Yin X."/>
            <person name="Wang J."/>
            <person name="Shao X."/>
        </authorList>
    </citation>
    <scope>NUCLEOTIDE SEQUENCE</scope>
    <source>
        <strain evidence="3">L1</strain>
    </source>
</reference>
<reference evidence="2 5" key="1">
    <citation type="submission" date="2004-09" db="EMBL/GenBank/DDBJ databases">
        <authorList>
            <person name="Ai X.L."/>
            <person name="Wang Z.F."/>
            <person name="Wang B."/>
            <person name="Zhang W."/>
            <person name="Li F."/>
            <person name="Fu J.H."/>
            <person name="Cui C.S."/>
            <person name="Shi Y.H."/>
            <person name="He M."/>
        </authorList>
    </citation>
    <scope>NUCLEOTIDE SEQUENCE [LARGE SCALE GENOMIC DNA]</scope>
</reference>
<reference evidence="4 6" key="3">
    <citation type="submission" date="2015-05" db="EMBL/GenBank/DDBJ databases">
        <title>Complete Sequence of an Agrotis segetum granulovirus isolate from Europe.</title>
        <authorList>
            <person name="Gueli Alletti G."/>
            <person name="Wennmann J.T."/>
            <person name="Jehle J.A."/>
        </authorList>
    </citation>
    <scope>NUCLEOTIDE SEQUENCE [LARGE SCALE GENOMIC DNA]</scope>
    <source>
        <strain evidence="4 6">DA</strain>
    </source>
</reference>
<accession>Q6QXC3</accession>